<evidence type="ECO:0008006" key="5">
    <source>
        <dbReference type="Google" id="ProtNLM"/>
    </source>
</evidence>
<dbReference type="InterPro" id="IPR015050">
    <property type="entry name" value="BofC_C"/>
</dbReference>
<sequence>MNIYFRIGFMILLLVGAIYFTFFHQDTAQGAGMDQYTIESDTPIEKKLLFIRHYVDGERSEETKTVTSQIEEIRNDYKEWNIVDETEKEVVLERFENDISPLLKNNGYFGVTEAGVLTIYNGDPSNQEIIQSFFQINIDGMESRLLQKLKKGIPIKSKDCYQEVLKVYEPFSKEEW</sequence>
<evidence type="ECO:0000259" key="1">
    <source>
        <dbReference type="Pfam" id="PF08955"/>
    </source>
</evidence>
<dbReference type="InterPro" id="IPR038118">
    <property type="entry name" value="BOFC_N_sf"/>
</dbReference>
<dbReference type="KEGG" id="mcui:G8O30_08650"/>
<dbReference type="Gene3D" id="3.30.70.1740">
    <property type="entry name" value="Bypass-of-forespore C, C-terminal domain"/>
    <property type="match status" value="1"/>
</dbReference>
<dbReference type="InterPro" id="IPR015071">
    <property type="entry name" value="BOFC_N"/>
</dbReference>
<keyword evidence="4" id="KW-1185">Reference proteome</keyword>
<feature type="domain" description="Bypass of forespore C C-terminal" evidence="1">
    <location>
        <begin position="97"/>
        <end position="169"/>
    </location>
</feature>
<proteinExistence type="predicted"/>
<accession>A0A7S8CBN5</accession>
<dbReference type="RefSeq" id="WP_239671697.1">
    <property type="nucleotide sequence ID" value="NZ_CP049742.1"/>
</dbReference>
<reference evidence="3 4" key="1">
    <citation type="submission" date="2019-07" db="EMBL/GenBank/DDBJ databases">
        <title>Genome sequence of 2 isolates from Red Sea Mangroves.</title>
        <authorList>
            <person name="Sefrji F."/>
            <person name="Michoud G."/>
            <person name="Merlino G."/>
            <person name="Daffonchio D."/>
        </authorList>
    </citation>
    <scope>NUCLEOTIDE SEQUENCE [LARGE SCALE GENOMIC DNA]</scope>
    <source>
        <strain evidence="3 4">R1DC41</strain>
    </source>
</reference>
<evidence type="ECO:0000259" key="2">
    <source>
        <dbReference type="Pfam" id="PF08977"/>
    </source>
</evidence>
<name>A0A7S8CBN5_9BACI</name>
<dbReference type="InterPro" id="IPR038117">
    <property type="entry name" value="BofC_C_sf"/>
</dbReference>
<evidence type="ECO:0000313" key="4">
    <source>
        <dbReference type="Proteomes" id="UP000593626"/>
    </source>
</evidence>
<protein>
    <recommendedName>
        <fullName evidence="5">Forespore regulator of the sigma-K checkpoint</fullName>
    </recommendedName>
</protein>
<organism evidence="3 4">
    <name type="scientific">Mangrovibacillus cuniculi</name>
    <dbReference type="NCBI Taxonomy" id="2593652"/>
    <lineage>
        <taxon>Bacteria</taxon>
        <taxon>Bacillati</taxon>
        <taxon>Bacillota</taxon>
        <taxon>Bacilli</taxon>
        <taxon>Bacillales</taxon>
        <taxon>Bacillaceae</taxon>
        <taxon>Mangrovibacillus</taxon>
    </lineage>
</organism>
<dbReference type="Pfam" id="PF08955">
    <property type="entry name" value="BofC_C"/>
    <property type="match status" value="1"/>
</dbReference>
<dbReference type="EMBL" id="CP049742">
    <property type="protein sequence ID" value="QPC47027.1"/>
    <property type="molecule type" value="Genomic_DNA"/>
</dbReference>
<dbReference type="AlphaFoldDB" id="A0A7S8CBN5"/>
<dbReference type="Proteomes" id="UP000593626">
    <property type="component" value="Chromosome"/>
</dbReference>
<gene>
    <name evidence="3" type="ORF">G8O30_08650</name>
</gene>
<feature type="domain" description="Bypass-of-forespore C N-terminal" evidence="2">
    <location>
        <begin position="52"/>
        <end position="92"/>
    </location>
</feature>
<evidence type="ECO:0000313" key="3">
    <source>
        <dbReference type="EMBL" id="QPC47027.1"/>
    </source>
</evidence>
<dbReference type="Pfam" id="PF08977">
    <property type="entry name" value="BOFC_N"/>
    <property type="match status" value="1"/>
</dbReference>
<dbReference type="Gene3D" id="3.10.20.420">
    <property type="entry name" value="Bypass-of-forespore C, N-terminal domain"/>
    <property type="match status" value="1"/>
</dbReference>